<evidence type="ECO:0000313" key="3">
    <source>
        <dbReference type="Proteomes" id="UP001178507"/>
    </source>
</evidence>
<organism evidence="2 3">
    <name type="scientific">Effrenium voratum</name>
    <dbReference type="NCBI Taxonomy" id="2562239"/>
    <lineage>
        <taxon>Eukaryota</taxon>
        <taxon>Sar</taxon>
        <taxon>Alveolata</taxon>
        <taxon>Dinophyceae</taxon>
        <taxon>Suessiales</taxon>
        <taxon>Symbiodiniaceae</taxon>
        <taxon>Effrenium</taxon>
    </lineage>
</organism>
<evidence type="ECO:0000313" key="2">
    <source>
        <dbReference type="EMBL" id="CAJ1402337.1"/>
    </source>
</evidence>
<evidence type="ECO:0000256" key="1">
    <source>
        <dbReference type="SAM" id="MobiDB-lite"/>
    </source>
</evidence>
<gene>
    <name evidence="2" type="ORF">EVOR1521_LOCUS25250</name>
</gene>
<dbReference type="AlphaFoldDB" id="A0AA36NCQ4"/>
<feature type="compositionally biased region" description="Low complexity" evidence="1">
    <location>
        <begin position="288"/>
        <end position="305"/>
    </location>
</feature>
<dbReference type="EMBL" id="CAUJNA010003449">
    <property type="protein sequence ID" value="CAJ1402337.1"/>
    <property type="molecule type" value="Genomic_DNA"/>
</dbReference>
<feature type="compositionally biased region" description="Basic and acidic residues" evidence="1">
    <location>
        <begin position="249"/>
        <end position="260"/>
    </location>
</feature>
<feature type="compositionally biased region" description="Basic residues" evidence="1">
    <location>
        <begin position="309"/>
        <end position="320"/>
    </location>
</feature>
<sequence length="505" mass="56412">MRRRLQFRTLRDVGVDLEEIRSILPNVDALRNSKERTTSLPDTVSIWELCDIVKDITFSTLEPADSERGAASEASSSSYTDVDISEDIEKFKMPVLEEPQGPPSCSHLIKGKWRPDGGPGSAVNPQVQLATQRLTMIRAELRSPLLETNSTLEIWLLSGTHWGQRVKDLSPENEEDQGGGEDQLLTEKTQAMLKEQEETKKGARRYQILSSAQSLVVRPGPVRVQLECEVPRGETLTIVVTRGRHTKVPSKEETPPERKGSNASEASNARRSSSMRNTPATPRRSSRRLSMQMSVPEESVGSESGTPRNGRRMSTRRKSSQHSQLPQLPTLERLPSAVPEESGGGLASHSASVAPEAAAISVAPDVLMPAHKAMVRGWTPEDSDHFELRIWTTTRLKRGPELIKMEEEPREAQVDPYWQGRVSTVREAFNLLETAHEASLWTQRADVAWNARVGLNKDLDLVLADLRKLQQMQKPETDFFKYCNKYSLGGFTLLDCVGKELGTRY</sequence>
<feature type="compositionally biased region" description="Low complexity" evidence="1">
    <location>
        <begin position="261"/>
        <end position="277"/>
    </location>
</feature>
<accession>A0AA36NCQ4</accession>
<proteinExistence type="predicted"/>
<dbReference type="Proteomes" id="UP001178507">
    <property type="component" value="Unassembled WGS sequence"/>
</dbReference>
<keyword evidence="3" id="KW-1185">Reference proteome</keyword>
<reference evidence="2" key="1">
    <citation type="submission" date="2023-08" db="EMBL/GenBank/DDBJ databases">
        <authorList>
            <person name="Chen Y."/>
            <person name="Shah S."/>
            <person name="Dougan E. K."/>
            <person name="Thang M."/>
            <person name="Chan C."/>
        </authorList>
    </citation>
    <scope>NUCLEOTIDE SEQUENCE</scope>
</reference>
<comment type="caution">
    <text evidence="2">The sequence shown here is derived from an EMBL/GenBank/DDBJ whole genome shotgun (WGS) entry which is preliminary data.</text>
</comment>
<feature type="region of interest" description="Disordered" evidence="1">
    <location>
        <begin position="240"/>
        <end position="350"/>
    </location>
</feature>
<name>A0AA36NCQ4_9DINO</name>
<protein>
    <submittedName>
        <fullName evidence="2">Uncharacterized protein</fullName>
    </submittedName>
</protein>